<dbReference type="Proteomes" id="UP001262835">
    <property type="component" value="Unassembled WGS sequence"/>
</dbReference>
<comment type="caution">
    <text evidence="4">The sequence shown here is derived from an EMBL/GenBank/DDBJ whole genome shotgun (WGS) entry which is preliminary data.</text>
</comment>
<gene>
    <name evidence="4" type="ORF">Q9S78_12840</name>
</gene>
<feature type="region of interest" description="Disordered" evidence="1">
    <location>
        <begin position="1"/>
        <end position="70"/>
    </location>
</feature>
<evidence type="ECO:0000256" key="1">
    <source>
        <dbReference type="SAM" id="MobiDB-lite"/>
    </source>
</evidence>
<feature type="transmembrane region" description="Helical" evidence="2">
    <location>
        <begin position="137"/>
        <end position="166"/>
    </location>
</feature>
<dbReference type="RefSeq" id="WP_311870560.1">
    <property type="nucleotide sequence ID" value="NZ_JAUZVT010000002.1"/>
</dbReference>
<evidence type="ECO:0000256" key="2">
    <source>
        <dbReference type="SAM" id="Phobius"/>
    </source>
</evidence>
<dbReference type="EMBL" id="JAUZVT010000002">
    <property type="protein sequence ID" value="MDT3331549.1"/>
    <property type="molecule type" value="Genomic_DNA"/>
</dbReference>
<accession>A0ABU3GM47</accession>
<keyword evidence="5" id="KW-1185">Reference proteome</keyword>
<keyword evidence="2" id="KW-0472">Membrane</keyword>
<reference evidence="4 5" key="1">
    <citation type="submission" date="2023-08" db="EMBL/GenBank/DDBJ databases">
        <title>Microbacterium aquilitoris sp. nov. and Microbacterium gwkjibeachense sp. nov., isolated from beach.</title>
        <authorList>
            <person name="Lee S.D."/>
            <person name="Yang H."/>
            <person name="Kim I."/>
        </authorList>
    </citation>
    <scope>NUCLEOTIDE SEQUENCE [LARGE SCALE GENOMIC DNA]</scope>
    <source>
        <strain evidence="4 5">KSW-18</strain>
    </source>
</reference>
<keyword evidence="2" id="KW-1133">Transmembrane helix</keyword>
<keyword evidence="2" id="KW-0812">Transmembrane</keyword>
<name>A0ABU3GM47_9MICO</name>
<organism evidence="4 5">
    <name type="scientific">Microbacterium aquilitoris</name>
    <dbReference type="NCBI Taxonomy" id="3067307"/>
    <lineage>
        <taxon>Bacteria</taxon>
        <taxon>Bacillati</taxon>
        <taxon>Actinomycetota</taxon>
        <taxon>Actinomycetes</taxon>
        <taxon>Micrococcales</taxon>
        <taxon>Microbacteriaceae</taxon>
        <taxon>Microbacterium</taxon>
    </lineage>
</organism>
<evidence type="ECO:0000313" key="4">
    <source>
        <dbReference type="EMBL" id="MDT3331549.1"/>
    </source>
</evidence>
<proteinExistence type="predicted"/>
<feature type="domain" description="DUF4190" evidence="3">
    <location>
        <begin position="91"/>
        <end position="153"/>
    </location>
</feature>
<sequence length="175" mass="18099">MTDATNTSPQHPDVPPTPPAPDASSPAAPPYAPPAYPQAPPYGHPQPTAAPAYGQPQYQGQQYQGQPYGQPAYGQPGHGYAVAPARPTNVLAIISLVASIVGLTIIPFLASIPGIITGHMALKQLKTSGENGRGMALWGTILGWIGAGFWLLLLVIWLVVVIGLAATASSVGQYS</sequence>
<feature type="compositionally biased region" description="Pro residues" evidence="1">
    <location>
        <begin position="12"/>
        <end position="44"/>
    </location>
</feature>
<dbReference type="Pfam" id="PF13828">
    <property type="entry name" value="DUF4190"/>
    <property type="match status" value="1"/>
</dbReference>
<evidence type="ECO:0000259" key="3">
    <source>
        <dbReference type="Pfam" id="PF13828"/>
    </source>
</evidence>
<protein>
    <submittedName>
        <fullName evidence="4">DUF4190 domain-containing protein</fullName>
    </submittedName>
</protein>
<evidence type="ECO:0000313" key="5">
    <source>
        <dbReference type="Proteomes" id="UP001262835"/>
    </source>
</evidence>
<feature type="transmembrane region" description="Helical" evidence="2">
    <location>
        <begin position="90"/>
        <end position="116"/>
    </location>
</feature>
<feature type="compositionally biased region" description="Low complexity" evidence="1">
    <location>
        <begin position="45"/>
        <end position="70"/>
    </location>
</feature>
<dbReference type="InterPro" id="IPR025241">
    <property type="entry name" value="DUF4190"/>
</dbReference>